<protein>
    <recommendedName>
        <fullName evidence="3">Transcription elongation factor 1 homolog</fullName>
    </recommendedName>
</protein>
<keyword evidence="2" id="KW-1185">Reference proteome</keyword>
<dbReference type="AlphaFoldDB" id="A0ABD2ZVI8"/>
<evidence type="ECO:0000313" key="1">
    <source>
        <dbReference type="EMBL" id="KAL3522225.1"/>
    </source>
</evidence>
<evidence type="ECO:0000313" key="2">
    <source>
        <dbReference type="Proteomes" id="UP001630127"/>
    </source>
</evidence>
<proteinExistence type="predicted"/>
<dbReference type="Proteomes" id="UP001630127">
    <property type="component" value="Unassembled WGS sequence"/>
</dbReference>
<evidence type="ECO:0008006" key="3">
    <source>
        <dbReference type="Google" id="ProtNLM"/>
    </source>
</evidence>
<name>A0ABD2ZVI8_9GENT</name>
<organism evidence="1 2">
    <name type="scientific">Cinchona calisaya</name>
    <dbReference type="NCBI Taxonomy" id="153742"/>
    <lineage>
        <taxon>Eukaryota</taxon>
        <taxon>Viridiplantae</taxon>
        <taxon>Streptophyta</taxon>
        <taxon>Embryophyta</taxon>
        <taxon>Tracheophyta</taxon>
        <taxon>Spermatophyta</taxon>
        <taxon>Magnoliopsida</taxon>
        <taxon>eudicotyledons</taxon>
        <taxon>Gunneridae</taxon>
        <taxon>Pentapetalae</taxon>
        <taxon>asterids</taxon>
        <taxon>lamiids</taxon>
        <taxon>Gentianales</taxon>
        <taxon>Rubiaceae</taxon>
        <taxon>Cinchonoideae</taxon>
        <taxon>Cinchoneae</taxon>
        <taxon>Cinchona</taxon>
    </lineage>
</organism>
<dbReference type="PROSITE" id="PS51257">
    <property type="entry name" value="PROKAR_LIPOPROTEIN"/>
    <property type="match status" value="1"/>
</dbReference>
<dbReference type="EMBL" id="JBJUIK010000007">
    <property type="protein sequence ID" value="KAL3522225.1"/>
    <property type="molecule type" value="Genomic_DNA"/>
</dbReference>
<reference evidence="1 2" key="1">
    <citation type="submission" date="2024-11" db="EMBL/GenBank/DDBJ databases">
        <title>A near-complete genome assembly of Cinchona calisaya.</title>
        <authorList>
            <person name="Lian D.C."/>
            <person name="Zhao X.W."/>
            <person name="Wei L."/>
        </authorList>
    </citation>
    <scope>NUCLEOTIDE SEQUENCE [LARGE SCALE GENOMIC DNA]</scope>
    <source>
        <tissue evidence="1">Nenye</tissue>
    </source>
</reference>
<gene>
    <name evidence="1" type="ORF">ACH5RR_015059</name>
</gene>
<comment type="caution">
    <text evidence="1">The sequence shown here is derived from an EMBL/GenBank/DDBJ whole genome shotgun (WGS) entry which is preliminary data.</text>
</comment>
<accession>A0ABD2ZVI8</accession>
<sequence length="107" mass="12290">MFRYTTWYPLVYFVISCSSSTISRYHHQLAGKRQKIVKKRLSCLEMILQKPMELPTTLDCPHCGSKKFHLESPNFCCSGGEISVVTPAMPCDLWRLYSGYDEASAKF</sequence>